<reference evidence="7" key="1">
    <citation type="submission" date="2016-05" db="EMBL/GenBank/DDBJ databases">
        <title>Comparative genomics of biotechnologically important yeasts.</title>
        <authorList>
            <consortium name="DOE Joint Genome Institute"/>
            <person name="Riley R."/>
            <person name="Haridas S."/>
            <person name="Wolfe K.H."/>
            <person name="Lopes M.R."/>
            <person name="Hittinger C.T."/>
            <person name="Goker M."/>
            <person name="Salamov A."/>
            <person name="Wisecaver J."/>
            <person name="Long T.M."/>
            <person name="Aerts A.L."/>
            <person name="Barry K."/>
            <person name="Choi C."/>
            <person name="Clum A."/>
            <person name="Coughlan A.Y."/>
            <person name="Deshpande S."/>
            <person name="Douglass A.P."/>
            <person name="Hanson S.J."/>
            <person name="Klenk H.-P."/>
            <person name="Labutti K."/>
            <person name="Lapidus A."/>
            <person name="Lindquist E."/>
            <person name="Lipzen A."/>
            <person name="Meier-Kolthoff J.P."/>
            <person name="Ohm R.A."/>
            <person name="Otillar R.P."/>
            <person name="Pangilinan J."/>
            <person name="Peng Y."/>
            <person name="Rokas A."/>
            <person name="Rosa C.A."/>
            <person name="Scheuner C."/>
            <person name="Sibirny A.A."/>
            <person name="Slot J.C."/>
            <person name="Stielow J.B."/>
            <person name="Sun H."/>
            <person name="Kurtzman C.P."/>
            <person name="Blackwell M."/>
            <person name="Grigoriev I.V."/>
            <person name="Jeffries T.W."/>
        </authorList>
    </citation>
    <scope>NUCLEOTIDE SEQUENCE [LARGE SCALE GENOMIC DNA]</scope>
    <source>
        <strain evidence="7">DSM 1968</strain>
    </source>
</reference>
<dbReference type="FunFam" id="3.30.390.110:FF:000001">
    <property type="entry name" value="Protein MAK16 homolog"/>
    <property type="match status" value="1"/>
</dbReference>
<dbReference type="PANTHER" id="PTHR23405:SF4">
    <property type="entry name" value="PROTEIN MAK16 HOMOLOG"/>
    <property type="match status" value="1"/>
</dbReference>
<dbReference type="Pfam" id="PF01778">
    <property type="entry name" value="Ribosomal_L28e"/>
    <property type="match status" value="1"/>
</dbReference>
<name>A0A1D2VES5_9ASCO</name>
<dbReference type="RefSeq" id="XP_020046505.1">
    <property type="nucleotide sequence ID" value="XM_020189929.1"/>
</dbReference>
<dbReference type="GO" id="GO:0005730">
    <property type="term" value="C:nucleolus"/>
    <property type="evidence" value="ECO:0007669"/>
    <property type="project" value="EnsemblFungi"/>
</dbReference>
<feature type="region of interest" description="Disordered" evidence="4">
    <location>
        <begin position="252"/>
        <end position="308"/>
    </location>
</feature>
<dbReference type="GeneID" id="30963565"/>
<dbReference type="STRING" id="1344418.A0A1D2VES5"/>
<dbReference type="PIRSF" id="PIRSF003352">
    <property type="entry name" value="MAK16"/>
    <property type="match status" value="1"/>
</dbReference>
<dbReference type="InterPro" id="IPR029004">
    <property type="entry name" value="Ribosomal_eL28/Mak16"/>
</dbReference>
<dbReference type="GO" id="GO:0000463">
    <property type="term" value="P:maturation of LSU-rRNA from tricistronic rRNA transcript (SSU-rRNA, 5.8S rRNA, LSU-rRNA)"/>
    <property type="evidence" value="ECO:0007669"/>
    <property type="project" value="EnsemblFungi"/>
</dbReference>
<dbReference type="InParanoid" id="A0A1D2VES5"/>
<dbReference type="Pfam" id="PF04874">
    <property type="entry name" value="Mak16"/>
    <property type="match status" value="1"/>
</dbReference>
<feature type="non-terminal residue" evidence="6">
    <location>
        <position position="308"/>
    </location>
</feature>
<evidence type="ECO:0000256" key="4">
    <source>
        <dbReference type="SAM" id="MobiDB-lite"/>
    </source>
</evidence>
<feature type="compositionally biased region" description="Basic and acidic residues" evidence="4">
    <location>
        <begin position="296"/>
        <end position="308"/>
    </location>
</feature>
<evidence type="ECO:0000313" key="6">
    <source>
        <dbReference type="EMBL" id="ODV60198.1"/>
    </source>
</evidence>
<keyword evidence="7" id="KW-1185">Reference proteome</keyword>
<protein>
    <submittedName>
        <fullName evidence="6">Mak16 protein</fullName>
    </submittedName>
</protein>
<sequence>MADEIIWQVVNQSFCAFKLKTTKEQNFCRNEYNVSGLCSRQSCPLANSKYATIKQIDGKLYLYMKTVERQHTPSKLWERIRLSKNYQTALKQIDQHLLYWNKFSIHKCKQRLTKLTQVMITERRLLLKENDQERHLVGVKHKIKRREENRERKALAAARIEKAIEKELLNRLKSGAYGDKPLNVNEEIWKKVLNQVNDEIENQIENENENELENDYDENEDEESDIGEIEYVEDDGEQDMVNIEDLEKMLDDGISDQHELELSDEEDDTITKTKRNSKKRSKTKNDSKKSKIRRIPRMEVEIEYEHDQ</sequence>
<gene>
    <name evidence="6" type="ORF">ASCRUDRAFT_26069</name>
</gene>
<dbReference type="GO" id="GO:0030687">
    <property type="term" value="C:preribosome, large subunit precursor"/>
    <property type="evidence" value="ECO:0007669"/>
    <property type="project" value="EnsemblFungi"/>
</dbReference>
<dbReference type="PANTHER" id="PTHR23405">
    <property type="entry name" value="MAINTENANCE OF KILLER 16 MAK16 PROTEIN-RELATED"/>
    <property type="match status" value="1"/>
</dbReference>
<feature type="domain" description="Ribosomal eL28/Mak16" evidence="5">
    <location>
        <begin position="5"/>
        <end position="117"/>
    </location>
</feature>
<dbReference type="EMBL" id="KV454483">
    <property type="protein sequence ID" value="ODV60198.1"/>
    <property type="molecule type" value="Genomic_DNA"/>
</dbReference>
<feature type="compositionally biased region" description="Basic residues" evidence="4">
    <location>
        <begin position="272"/>
        <end position="282"/>
    </location>
</feature>
<evidence type="ECO:0000256" key="2">
    <source>
        <dbReference type="ARBA" id="ARBA00005514"/>
    </source>
</evidence>
<evidence type="ECO:0000256" key="3">
    <source>
        <dbReference type="ARBA" id="ARBA00023242"/>
    </source>
</evidence>
<dbReference type="FunCoup" id="A0A1D2VES5">
    <property type="interactions" value="984"/>
</dbReference>
<dbReference type="OrthoDB" id="10251342at2759"/>
<keyword evidence="3" id="KW-0539">Nucleus</keyword>
<dbReference type="GO" id="GO:0000466">
    <property type="term" value="P:maturation of 5.8S rRNA from tricistronic rRNA transcript (SSU-rRNA, 5.8S rRNA, LSU-rRNA)"/>
    <property type="evidence" value="ECO:0007669"/>
    <property type="project" value="EnsemblFungi"/>
</dbReference>
<evidence type="ECO:0000256" key="1">
    <source>
        <dbReference type="ARBA" id="ARBA00004123"/>
    </source>
</evidence>
<dbReference type="Gene3D" id="3.30.390.110">
    <property type="match status" value="1"/>
</dbReference>
<feature type="region of interest" description="Disordered" evidence="4">
    <location>
        <begin position="205"/>
        <end position="224"/>
    </location>
</feature>
<proteinExistence type="inferred from homology"/>
<comment type="similarity">
    <text evidence="2">Belongs to the MAK16 family.</text>
</comment>
<evidence type="ECO:0000313" key="7">
    <source>
        <dbReference type="Proteomes" id="UP000095038"/>
    </source>
</evidence>
<accession>A0A1D2VES5</accession>
<dbReference type="AlphaFoldDB" id="A0A1D2VES5"/>
<dbReference type="InterPro" id="IPR006958">
    <property type="entry name" value="Mak16"/>
</dbReference>
<dbReference type="Proteomes" id="UP000095038">
    <property type="component" value="Unassembled WGS sequence"/>
</dbReference>
<feature type="compositionally biased region" description="Basic and acidic residues" evidence="4">
    <location>
        <begin position="252"/>
        <end position="261"/>
    </location>
</feature>
<comment type="subcellular location">
    <subcellularLocation>
        <location evidence="1">Nucleus</location>
    </subcellularLocation>
</comment>
<evidence type="ECO:0000259" key="5">
    <source>
        <dbReference type="Pfam" id="PF01778"/>
    </source>
</evidence>
<organism evidence="6 7">
    <name type="scientific">Ascoidea rubescens DSM 1968</name>
    <dbReference type="NCBI Taxonomy" id="1344418"/>
    <lineage>
        <taxon>Eukaryota</taxon>
        <taxon>Fungi</taxon>
        <taxon>Dikarya</taxon>
        <taxon>Ascomycota</taxon>
        <taxon>Saccharomycotina</taxon>
        <taxon>Saccharomycetes</taxon>
        <taxon>Ascoideaceae</taxon>
        <taxon>Ascoidea</taxon>
    </lineage>
</organism>